<dbReference type="InterPro" id="IPR019681">
    <property type="entry name" value="DUF2530"/>
</dbReference>
<evidence type="ECO:0000313" key="3">
    <source>
        <dbReference type="Proteomes" id="UP000295087"/>
    </source>
</evidence>
<reference evidence="2 3" key="1">
    <citation type="submission" date="2019-03" db="EMBL/GenBank/DDBJ databases">
        <title>Genomic Encyclopedia of Type Strains, Phase IV (KMG-IV): sequencing the most valuable type-strain genomes for metagenomic binning, comparative biology and taxonomic classification.</title>
        <authorList>
            <person name="Goeker M."/>
        </authorList>
    </citation>
    <scope>NUCLEOTIDE SEQUENCE [LARGE SCALE GENOMIC DNA]</scope>
    <source>
        <strain evidence="2 3">DSM 44496</strain>
    </source>
</reference>
<evidence type="ECO:0000256" key="1">
    <source>
        <dbReference type="SAM" id="Phobius"/>
    </source>
</evidence>
<gene>
    <name evidence="2" type="ORF">DFR75_102312</name>
</gene>
<sequence length="86" mass="9124">MDAGPVSREMPHLPRSLVDPRPVVLIGFAAWAVASVLAFVVPAWADARPVCLMGLFVGVLGSSIWLAQRRSALRGDKGAQVGLTED</sequence>
<accession>A0A4R6PMW0</accession>
<comment type="caution">
    <text evidence="2">The sequence shown here is derived from an EMBL/GenBank/DDBJ whole genome shotgun (WGS) entry which is preliminary data.</text>
</comment>
<feature type="transmembrane region" description="Helical" evidence="1">
    <location>
        <begin position="21"/>
        <end position="41"/>
    </location>
</feature>
<keyword evidence="1" id="KW-1133">Transmembrane helix</keyword>
<keyword evidence="1" id="KW-0812">Transmembrane</keyword>
<name>A0A4R6PMW0_NOCIG</name>
<dbReference type="RefSeq" id="WP_067492412.1">
    <property type="nucleotide sequence ID" value="NZ_SNXK01000002.1"/>
</dbReference>
<dbReference type="Pfam" id="PF10745">
    <property type="entry name" value="DUF2530"/>
    <property type="match status" value="1"/>
</dbReference>
<feature type="transmembrane region" description="Helical" evidence="1">
    <location>
        <begin position="47"/>
        <end position="67"/>
    </location>
</feature>
<proteinExistence type="predicted"/>
<protein>
    <submittedName>
        <fullName evidence="2">Uncharacterized protein DUF2530</fullName>
    </submittedName>
</protein>
<evidence type="ECO:0000313" key="2">
    <source>
        <dbReference type="EMBL" id="TDP39594.1"/>
    </source>
</evidence>
<keyword evidence="1" id="KW-0472">Membrane</keyword>
<dbReference type="AlphaFoldDB" id="A0A4R6PMW0"/>
<dbReference type="EMBL" id="SNXK01000002">
    <property type="protein sequence ID" value="TDP39594.1"/>
    <property type="molecule type" value="Genomic_DNA"/>
</dbReference>
<organism evidence="2 3">
    <name type="scientific">Nocardia ignorata</name>
    <dbReference type="NCBI Taxonomy" id="145285"/>
    <lineage>
        <taxon>Bacteria</taxon>
        <taxon>Bacillati</taxon>
        <taxon>Actinomycetota</taxon>
        <taxon>Actinomycetes</taxon>
        <taxon>Mycobacteriales</taxon>
        <taxon>Nocardiaceae</taxon>
        <taxon>Nocardia</taxon>
    </lineage>
</organism>
<keyword evidence="3" id="KW-1185">Reference proteome</keyword>
<dbReference type="Proteomes" id="UP000295087">
    <property type="component" value="Unassembled WGS sequence"/>
</dbReference>